<reference evidence="3 4" key="1">
    <citation type="journal article" date="2019" name="Int. J. Syst. Evol. Microbiol.">
        <title>Capsulimonas corticalis gen. nov., sp. nov., an aerobic capsulated bacterium, of a novel bacterial order, Capsulimonadales ord. nov., of the class Armatimonadia of the phylum Armatimonadetes.</title>
        <authorList>
            <person name="Li J."/>
            <person name="Kudo C."/>
            <person name="Tonouchi A."/>
        </authorList>
    </citation>
    <scope>NUCLEOTIDE SEQUENCE [LARGE SCALE GENOMIC DNA]</scope>
    <source>
        <strain evidence="3 4">AX-7</strain>
    </source>
</reference>
<dbReference type="OrthoDB" id="9803333at2"/>
<evidence type="ECO:0000313" key="3">
    <source>
        <dbReference type="EMBL" id="BDI32671.1"/>
    </source>
</evidence>
<name>A0A402CQJ4_9BACT</name>
<dbReference type="CDD" id="cd05233">
    <property type="entry name" value="SDR_c"/>
    <property type="match status" value="1"/>
</dbReference>
<comment type="similarity">
    <text evidence="1">Belongs to the short-chain dehydrogenases/reductases (SDR) family.</text>
</comment>
<dbReference type="PRINTS" id="PR00081">
    <property type="entry name" value="GDHRDH"/>
</dbReference>
<evidence type="ECO:0000256" key="1">
    <source>
        <dbReference type="ARBA" id="ARBA00006484"/>
    </source>
</evidence>
<protein>
    <submittedName>
        <fullName evidence="3">Short-chain dehydrogenase</fullName>
    </submittedName>
</protein>
<dbReference type="SUPFAM" id="SSF51735">
    <property type="entry name" value="NAD(P)-binding Rossmann-fold domains"/>
    <property type="match status" value="1"/>
</dbReference>
<dbReference type="EMBL" id="AP025739">
    <property type="protein sequence ID" value="BDI32671.1"/>
    <property type="molecule type" value="Genomic_DNA"/>
</dbReference>
<organism evidence="3 4">
    <name type="scientific">Capsulimonas corticalis</name>
    <dbReference type="NCBI Taxonomy" id="2219043"/>
    <lineage>
        <taxon>Bacteria</taxon>
        <taxon>Bacillati</taxon>
        <taxon>Armatimonadota</taxon>
        <taxon>Armatimonadia</taxon>
        <taxon>Capsulimonadales</taxon>
        <taxon>Capsulimonadaceae</taxon>
        <taxon>Capsulimonas</taxon>
    </lineage>
</organism>
<dbReference type="PANTHER" id="PTHR42760:SF53">
    <property type="entry name" value="BLR4183 PROTEIN"/>
    <property type="match status" value="1"/>
</dbReference>
<proteinExistence type="inferred from homology"/>
<dbReference type="FunFam" id="3.40.50.720:FF:000084">
    <property type="entry name" value="Short-chain dehydrogenase reductase"/>
    <property type="match status" value="1"/>
</dbReference>
<keyword evidence="2" id="KW-0560">Oxidoreductase</keyword>
<dbReference type="GO" id="GO:0016616">
    <property type="term" value="F:oxidoreductase activity, acting on the CH-OH group of donors, NAD or NADP as acceptor"/>
    <property type="evidence" value="ECO:0007669"/>
    <property type="project" value="TreeGrafter"/>
</dbReference>
<dbReference type="InterPro" id="IPR002347">
    <property type="entry name" value="SDR_fam"/>
</dbReference>
<dbReference type="GO" id="GO:0030497">
    <property type="term" value="P:fatty acid elongation"/>
    <property type="evidence" value="ECO:0007669"/>
    <property type="project" value="TreeGrafter"/>
</dbReference>
<dbReference type="InterPro" id="IPR020904">
    <property type="entry name" value="Sc_DH/Rdtase_CS"/>
</dbReference>
<dbReference type="AlphaFoldDB" id="A0A402CQJ4"/>
<gene>
    <name evidence="3" type="ORF">CCAX7_47220</name>
</gene>
<dbReference type="Gene3D" id="3.40.50.720">
    <property type="entry name" value="NAD(P)-binding Rossmann-like Domain"/>
    <property type="match status" value="1"/>
</dbReference>
<dbReference type="PRINTS" id="PR00080">
    <property type="entry name" value="SDRFAMILY"/>
</dbReference>
<dbReference type="Pfam" id="PF13561">
    <property type="entry name" value="adh_short_C2"/>
    <property type="match status" value="1"/>
</dbReference>
<evidence type="ECO:0000256" key="2">
    <source>
        <dbReference type="ARBA" id="ARBA00023002"/>
    </source>
</evidence>
<dbReference type="Proteomes" id="UP000287394">
    <property type="component" value="Chromosome"/>
</dbReference>
<dbReference type="PANTHER" id="PTHR42760">
    <property type="entry name" value="SHORT-CHAIN DEHYDROGENASES/REDUCTASES FAMILY MEMBER"/>
    <property type="match status" value="1"/>
</dbReference>
<dbReference type="InterPro" id="IPR036291">
    <property type="entry name" value="NAD(P)-bd_dom_sf"/>
</dbReference>
<dbReference type="RefSeq" id="WP_119319621.1">
    <property type="nucleotide sequence ID" value="NZ_AP025739.1"/>
</dbReference>
<dbReference type="PROSITE" id="PS00061">
    <property type="entry name" value="ADH_SHORT"/>
    <property type="match status" value="1"/>
</dbReference>
<keyword evidence="4" id="KW-1185">Reference proteome</keyword>
<accession>A0A402CQJ4</accession>
<sequence>MLPIDLSGKNALITGGTRGIGRAISQTLASAGASTLALYRSDRAAADESLSVRQWAGPDAAHANIVCDISKESEIAALSGPIRDIMNNRVDLLILSAGIGSRGAWNETSVDDWKHLIDTNLTSAVLLTRLVTPLMPSGGSIVSIASGAGHEGLRGTALYGASKAGLILFTQSLAQEVGPQGIRANVVSPGFTETAFSGKTPSEETKQRVAASTALRRTGKPDDVAGVVLFLCSDLSGFVTAQAIRVNGGIV</sequence>
<dbReference type="KEGG" id="ccot:CCAX7_47220"/>
<evidence type="ECO:0000313" key="4">
    <source>
        <dbReference type="Proteomes" id="UP000287394"/>
    </source>
</evidence>